<evidence type="ECO:0000313" key="2">
    <source>
        <dbReference type="EMBL" id="CBX28101.1"/>
    </source>
</evidence>
<accession>E1YC02</accession>
<dbReference type="AlphaFoldDB" id="E1YC02"/>
<reference evidence="1" key="1">
    <citation type="journal article" date="2011" name="Environ. Microbiol.">
        <title>Genomic insights into the metabolic potential of the polycyclic aromatic hydrocarbon degrading sulfate-reducing Deltaproteobacterium N47.</title>
        <authorList>
            <person name="Bergmann F."/>
            <person name="Selesi D."/>
            <person name="Weinmaier T."/>
            <person name="Tischler P."/>
            <person name="Rattei T."/>
            <person name="Meckenstock R.U."/>
        </authorList>
    </citation>
    <scope>NUCLEOTIDE SEQUENCE</scope>
</reference>
<name>E1YC02_9BACT</name>
<dbReference type="EMBL" id="FR695868">
    <property type="protein sequence ID" value="CBX28101.1"/>
    <property type="molecule type" value="Genomic_DNA"/>
</dbReference>
<proteinExistence type="predicted"/>
<organism evidence="1">
    <name type="scientific">uncultured Desulfobacterium sp</name>
    <dbReference type="NCBI Taxonomy" id="201089"/>
    <lineage>
        <taxon>Bacteria</taxon>
        <taxon>Pseudomonadati</taxon>
        <taxon>Thermodesulfobacteriota</taxon>
        <taxon>Desulfobacteria</taxon>
        <taxon>Desulfobacterales</taxon>
        <taxon>Desulfobacteriaceae</taxon>
        <taxon>Desulfobacterium</taxon>
        <taxon>environmental samples</taxon>
    </lineage>
</organism>
<dbReference type="EMBL" id="FR695868">
    <property type="protein sequence ID" value="CBX28096.1"/>
    <property type="molecule type" value="Genomic_DNA"/>
</dbReference>
<evidence type="ECO:0000313" key="1">
    <source>
        <dbReference type="EMBL" id="CBX28096.1"/>
    </source>
</evidence>
<protein>
    <submittedName>
        <fullName evidence="1">Uncharacterized protein</fullName>
    </submittedName>
</protein>
<sequence>MEGIGGDMTPHFKRLEFKCKCINISTTYATGPILWPDSASEFEVGDDVTTQIGHYRTWADNIDPDCLREARKEIEQRVESFMLGMRFLGNAKFSQVDERLSYVTEAGEEYQITSDMDVEAIIRRSKGEEFNYGSAVLPSMTCRGSGFTLPVPLPQRMPSVPLVLKRHILNVIQAEELDGYSEHYEDEQLKRWFLVVEELEVEISSQEYKDLRSARNFISHPMSRAKETIAFLKREIPSSVYLNSDKKEEARYSRDNPTHRAVVSKYQTVARSWAKKLIEREILLKGGYIRP</sequence>
<gene>
    <name evidence="1" type="ORF">N47_G34200</name>
    <name evidence="2" type="ORF">N47_G34250</name>
</gene>